<organism evidence="2 3">
    <name type="scientific">Rufibacter roseus</name>
    <dbReference type="NCBI Taxonomy" id="1567108"/>
    <lineage>
        <taxon>Bacteria</taxon>
        <taxon>Pseudomonadati</taxon>
        <taxon>Bacteroidota</taxon>
        <taxon>Cytophagia</taxon>
        <taxon>Cytophagales</taxon>
        <taxon>Hymenobacteraceae</taxon>
        <taxon>Rufibacter</taxon>
    </lineage>
</organism>
<evidence type="ECO:0000313" key="2">
    <source>
        <dbReference type="EMBL" id="MFC6998079.1"/>
    </source>
</evidence>
<proteinExistence type="predicted"/>
<evidence type="ECO:0000256" key="1">
    <source>
        <dbReference type="SAM" id="MobiDB-lite"/>
    </source>
</evidence>
<keyword evidence="3" id="KW-1185">Reference proteome</keyword>
<name>A0ABW2DP29_9BACT</name>
<accession>A0ABW2DP29</accession>
<protein>
    <submittedName>
        <fullName evidence="2">Uncharacterized protein</fullName>
    </submittedName>
</protein>
<reference evidence="3" key="1">
    <citation type="journal article" date="2019" name="Int. J. Syst. Evol. Microbiol.">
        <title>The Global Catalogue of Microorganisms (GCM) 10K type strain sequencing project: providing services to taxonomists for standard genome sequencing and annotation.</title>
        <authorList>
            <consortium name="The Broad Institute Genomics Platform"/>
            <consortium name="The Broad Institute Genome Sequencing Center for Infectious Disease"/>
            <person name="Wu L."/>
            <person name="Ma J."/>
        </authorList>
    </citation>
    <scope>NUCLEOTIDE SEQUENCE [LARGE SCALE GENOMIC DNA]</scope>
    <source>
        <strain evidence="3">CGMCC 4.7393</strain>
    </source>
</reference>
<evidence type="ECO:0000313" key="3">
    <source>
        <dbReference type="Proteomes" id="UP001596405"/>
    </source>
</evidence>
<dbReference type="RefSeq" id="WP_153042182.1">
    <property type="nucleotide sequence ID" value="NZ_JBHSYQ010000004.1"/>
</dbReference>
<dbReference type="Proteomes" id="UP001596405">
    <property type="component" value="Unassembled WGS sequence"/>
</dbReference>
<gene>
    <name evidence="2" type="ORF">ACFQHR_10615</name>
</gene>
<feature type="region of interest" description="Disordered" evidence="1">
    <location>
        <begin position="48"/>
        <end position="68"/>
    </location>
</feature>
<dbReference type="EMBL" id="JBHSYQ010000004">
    <property type="protein sequence ID" value="MFC6998079.1"/>
    <property type="molecule type" value="Genomic_DNA"/>
</dbReference>
<comment type="caution">
    <text evidence="2">The sequence shown here is derived from an EMBL/GenBank/DDBJ whole genome shotgun (WGS) entry which is preliminary data.</text>
</comment>
<sequence>MKYYSLIPNSAYPSLTYRYDVITMLADEEGKLTGQTLLEGHHTPEQLAEVESLGGVNYTPEEYQSREV</sequence>